<name>A0A1B7K1F8_9GAMM</name>
<dbReference type="RefSeq" id="WP_068907546.1">
    <property type="nucleotide sequence ID" value="NZ_LXEW01000013.1"/>
</dbReference>
<dbReference type="EMBL" id="LXEW01000013">
    <property type="protein sequence ID" value="OAT54001.1"/>
    <property type="molecule type" value="Genomic_DNA"/>
</dbReference>
<dbReference type="Gene3D" id="1.10.10.10">
    <property type="entry name" value="Winged helix-like DNA-binding domain superfamily/Winged helix DNA-binding domain"/>
    <property type="match status" value="1"/>
</dbReference>
<evidence type="ECO:0008006" key="3">
    <source>
        <dbReference type="Google" id="ProtNLM"/>
    </source>
</evidence>
<evidence type="ECO:0000313" key="2">
    <source>
        <dbReference type="Proteomes" id="UP000078224"/>
    </source>
</evidence>
<dbReference type="InterPro" id="IPR036388">
    <property type="entry name" value="WH-like_DNA-bd_sf"/>
</dbReference>
<organism evidence="1 2">
    <name type="scientific">Providencia heimbachae ATCC 35613</name>
    <dbReference type="NCBI Taxonomy" id="1354272"/>
    <lineage>
        <taxon>Bacteria</taxon>
        <taxon>Pseudomonadati</taxon>
        <taxon>Pseudomonadota</taxon>
        <taxon>Gammaproteobacteria</taxon>
        <taxon>Enterobacterales</taxon>
        <taxon>Morganellaceae</taxon>
        <taxon>Providencia</taxon>
    </lineage>
</organism>
<dbReference type="OrthoDB" id="6464393at2"/>
<dbReference type="Proteomes" id="UP000078224">
    <property type="component" value="Unassembled WGS sequence"/>
</dbReference>
<sequence length="65" mass="7571">MLKQTDMTEEAKIVLEVVPHSWWATIDEISRYTELAKSRCQLILTQLAMAGFIKENIEENTFQNI</sequence>
<comment type="caution">
    <text evidence="1">The sequence shown here is derived from an EMBL/GenBank/DDBJ whole genome shotgun (WGS) entry which is preliminary data.</text>
</comment>
<gene>
    <name evidence="1" type="ORF">M998_0682</name>
</gene>
<evidence type="ECO:0000313" key="1">
    <source>
        <dbReference type="EMBL" id="OAT54001.1"/>
    </source>
</evidence>
<dbReference type="PATRIC" id="fig|1354272.4.peg.700"/>
<keyword evidence="2" id="KW-1185">Reference proteome</keyword>
<reference evidence="1 2" key="1">
    <citation type="submission" date="2016-04" db="EMBL/GenBank/DDBJ databases">
        <title>ATOL: Assembling a taxonomically balanced genome-scale reconstruction of the evolutionary history of the Enterobacteriaceae.</title>
        <authorList>
            <person name="Plunkett G.III."/>
            <person name="Neeno-Eckwall E.C."/>
            <person name="Glasner J.D."/>
            <person name="Perna N.T."/>
        </authorList>
    </citation>
    <scope>NUCLEOTIDE SEQUENCE [LARGE SCALE GENOMIC DNA]</scope>
    <source>
        <strain evidence="1 2">ATCC 35613</strain>
    </source>
</reference>
<protein>
    <recommendedName>
        <fullName evidence="3">TrmB family transcriptional regulator</fullName>
    </recommendedName>
</protein>
<accession>A0A1B7K1F8</accession>
<proteinExistence type="predicted"/>
<dbReference type="AlphaFoldDB" id="A0A1B7K1F8"/>